<name>H0QQ34_ARTG1</name>
<dbReference type="SUPFAM" id="SSF56601">
    <property type="entry name" value="beta-lactamase/transpeptidase-like"/>
    <property type="match status" value="1"/>
</dbReference>
<protein>
    <submittedName>
        <fullName evidence="1">Uncharacterized protein</fullName>
    </submittedName>
</protein>
<gene>
    <name evidence="1" type="ORF">ARGLB_079_00010</name>
</gene>
<dbReference type="Gene3D" id="3.40.710.10">
    <property type="entry name" value="DD-peptidase/beta-lactamase superfamily"/>
    <property type="match status" value="1"/>
</dbReference>
<proteinExistence type="predicted"/>
<comment type="caution">
    <text evidence="1">The sequence shown here is derived from an EMBL/GenBank/DDBJ whole genome shotgun (WGS) entry which is preliminary data.</text>
</comment>
<evidence type="ECO:0000313" key="1">
    <source>
        <dbReference type="EMBL" id="GAB14935.1"/>
    </source>
</evidence>
<dbReference type="InterPro" id="IPR012338">
    <property type="entry name" value="Beta-lactam/transpept-like"/>
</dbReference>
<dbReference type="AlphaFoldDB" id="H0QQ34"/>
<dbReference type="Proteomes" id="UP000003828">
    <property type="component" value="Unassembled WGS sequence"/>
</dbReference>
<dbReference type="EMBL" id="BAEG01000079">
    <property type="protein sequence ID" value="GAB14935.1"/>
    <property type="molecule type" value="Genomic_DNA"/>
</dbReference>
<reference evidence="1 2" key="1">
    <citation type="submission" date="2011-12" db="EMBL/GenBank/DDBJ databases">
        <title>Whole genome shotgun sequence of Arthrobacter globiformis NBRC 12137.</title>
        <authorList>
            <person name="Miyazawa S."/>
            <person name="Hosoyama A."/>
            <person name="Tsuchikane K."/>
            <person name="Katsumata H."/>
            <person name="Yamazaki S."/>
            <person name="Fujita N."/>
        </authorList>
    </citation>
    <scope>NUCLEOTIDE SEQUENCE [LARGE SCALE GENOMIC DNA]</scope>
    <source>
        <strain evidence="1 2">NBRC 12137</strain>
    </source>
</reference>
<dbReference type="OrthoDB" id="4943064at2"/>
<evidence type="ECO:0000313" key="2">
    <source>
        <dbReference type="Proteomes" id="UP000003828"/>
    </source>
</evidence>
<accession>H0QQ34</accession>
<keyword evidence="2" id="KW-1185">Reference proteome</keyword>
<organism evidence="1 2">
    <name type="scientific">Arthrobacter globiformis (strain ATCC 8010 / DSM 20124 / JCM 1332 / NBRC 12137 / NCIMB 8907 / NRRL B-2979 / 168)</name>
    <dbReference type="NCBI Taxonomy" id="1077972"/>
    <lineage>
        <taxon>Bacteria</taxon>
        <taxon>Bacillati</taxon>
        <taxon>Actinomycetota</taxon>
        <taxon>Actinomycetes</taxon>
        <taxon>Micrococcales</taxon>
        <taxon>Micrococcaceae</taxon>
        <taxon>Arthrobacter</taxon>
    </lineage>
</organism>
<sequence length="69" mass="7532">MIDMSDGLLHTYGVQGKFVAASTGKILAAVAYYHYAERGLLSLTAPMGRYTAAFQLRQMIQQSNNVPGH</sequence>
<dbReference type="RefSeq" id="WP_003803945.1">
    <property type="nucleotide sequence ID" value="NZ_BAEG01000079.1"/>
</dbReference>